<sequence>MTTDRNATGLGRTPGLPEEHFVHDGLITKHPVRAVALAALRPAPGELLWDLGTGAGSIAVDWCRTDPACRAVGVERRPERAANARANADNLTLPGQFEVREGPIDELIDALPAPDAVFIGGGLTARLAERCMEVLPPGGRLVVHAVTMEAEVVIADLHGAHGGELFRLGIETADRIGRLRGWRPARTITCWNWTRQADRAGEQ</sequence>
<name>U2SLX2_9ACTN</name>
<protein>
    <submittedName>
        <fullName evidence="6">Precorrin-6Y C5,15-methyltransferase (Decarboxylating), CbiT subunit</fullName>
        <ecNumber evidence="6">2.1.1.132</ecNumber>
    </submittedName>
</protein>
<reference evidence="6" key="1">
    <citation type="submission" date="2013-08" db="EMBL/GenBank/DDBJ databases">
        <authorList>
            <person name="Durkin A.S."/>
            <person name="Haft D.R."/>
            <person name="McCorrison J."/>
            <person name="Torralba M."/>
            <person name="Gillis M."/>
            <person name="Haft D.H."/>
            <person name="Methe B."/>
            <person name="Sutton G."/>
            <person name="Nelson K.E."/>
        </authorList>
    </citation>
    <scope>NUCLEOTIDE SEQUENCE [LARGE SCALE GENOMIC DNA]</scope>
    <source>
        <strain evidence="6">F0233</strain>
    </source>
</reference>
<evidence type="ECO:0000256" key="4">
    <source>
        <dbReference type="ARBA" id="ARBA00022679"/>
    </source>
</evidence>
<gene>
    <name evidence="6" type="primary">cbiT</name>
    <name evidence="6" type="ORF">HMPREF0682_0110</name>
</gene>
<dbReference type="GO" id="GO:0046025">
    <property type="term" value="F:precorrin-6Y C5,15-methyltransferase (decarboxylating) activity"/>
    <property type="evidence" value="ECO:0007669"/>
    <property type="project" value="UniProtKB-EC"/>
</dbReference>
<keyword evidence="7" id="KW-1185">Reference proteome</keyword>
<dbReference type="CDD" id="cd02440">
    <property type="entry name" value="AdoMet_MTases"/>
    <property type="match status" value="1"/>
</dbReference>
<dbReference type="InterPro" id="IPR014008">
    <property type="entry name" value="Cbl_synth_MTase_CbiT"/>
</dbReference>
<dbReference type="PANTHER" id="PTHR43182">
    <property type="entry name" value="COBALT-PRECORRIN-6B C(15)-METHYLTRANSFERASE (DECARBOXYLATING)"/>
    <property type="match status" value="1"/>
</dbReference>
<organism evidence="6 7">
    <name type="scientific">Propionibacterium acidifaciens F0233</name>
    <dbReference type="NCBI Taxonomy" id="553198"/>
    <lineage>
        <taxon>Bacteria</taxon>
        <taxon>Bacillati</taxon>
        <taxon>Actinomycetota</taxon>
        <taxon>Actinomycetes</taxon>
        <taxon>Propionibacteriales</taxon>
        <taxon>Propionibacteriaceae</taxon>
        <taxon>Propionibacterium</taxon>
    </lineage>
</organism>
<evidence type="ECO:0000313" key="6">
    <source>
        <dbReference type="EMBL" id="ERK63597.1"/>
    </source>
</evidence>
<comment type="caution">
    <text evidence="6">The sequence shown here is derived from an EMBL/GenBank/DDBJ whole genome shotgun (WGS) entry which is preliminary data.</text>
</comment>
<keyword evidence="5" id="KW-0949">S-adenosyl-L-methionine</keyword>
<evidence type="ECO:0000313" key="7">
    <source>
        <dbReference type="Proteomes" id="UP000017052"/>
    </source>
</evidence>
<dbReference type="EMBL" id="ACVN02000008">
    <property type="protein sequence ID" value="ERK63597.1"/>
    <property type="molecule type" value="Genomic_DNA"/>
</dbReference>
<dbReference type="SUPFAM" id="SSF53335">
    <property type="entry name" value="S-adenosyl-L-methionine-dependent methyltransferases"/>
    <property type="match status" value="1"/>
</dbReference>
<dbReference type="PANTHER" id="PTHR43182:SF1">
    <property type="entry name" value="COBALT-PRECORRIN-7 C(5)-METHYLTRANSFERASE"/>
    <property type="match status" value="1"/>
</dbReference>
<keyword evidence="3 6" id="KW-0489">Methyltransferase</keyword>
<dbReference type="GO" id="GO:0032259">
    <property type="term" value="P:methylation"/>
    <property type="evidence" value="ECO:0007669"/>
    <property type="project" value="UniProtKB-KW"/>
</dbReference>
<keyword evidence="2" id="KW-0169">Cobalamin biosynthesis</keyword>
<dbReference type="RefSeq" id="WP_021796101.1">
    <property type="nucleotide sequence ID" value="NZ_ACVN02000008.1"/>
</dbReference>
<dbReference type="NCBIfam" id="TIGR02469">
    <property type="entry name" value="CbiT"/>
    <property type="match status" value="1"/>
</dbReference>
<dbReference type="Proteomes" id="UP000017052">
    <property type="component" value="Unassembled WGS sequence"/>
</dbReference>
<evidence type="ECO:0000256" key="3">
    <source>
        <dbReference type="ARBA" id="ARBA00022603"/>
    </source>
</evidence>
<dbReference type="UniPathway" id="UPA00148"/>
<dbReference type="OrthoDB" id="9787825at2"/>
<dbReference type="EC" id="2.1.1.132" evidence="6"/>
<dbReference type="InterPro" id="IPR029063">
    <property type="entry name" value="SAM-dependent_MTases_sf"/>
</dbReference>
<proteinExistence type="predicted"/>
<dbReference type="AlphaFoldDB" id="U2SLX2"/>
<evidence type="ECO:0000256" key="2">
    <source>
        <dbReference type="ARBA" id="ARBA00022573"/>
    </source>
</evidence>
<dbReference type="Gene3D" id="3.40.50.150">
    <property type="entry name" value="Vaccinia Virus protein VP39"/>
    <property type="match status" value="1"/>
</dbReference>
<dbReference type="GO" id="GO:0008276">
    <property type="term" value="F:protein methyltransferase activity"/>
    <property type="evidence" value="ECO:0007669"/>
    <property type="project" value="InterPro"/>
</dbReference>
<keyword evidence="4 6" id="KW-0808">Transferase</keyword>
<evidence type="ECO:0000256" key="5">
    <source>
        <dbReference type="ARBA" id="ARBA00022691"/>
    </source>
</evidence>
<accession>U2SLX2</accession>
<dbReference type="InterPro" id="IPR050714">
    <property type="entry name" value="Cobalamin_biosynth_MTase"/>
</dbReference>
<dbReference type="GeneID" id="95358911"/>
<comment type="pathway">
    <text evidence="1">Cofactor biosynthesis; adenosylcobalamin biosynthesis.</text>
</comment>
<evidence type="ECO:0000256" key="1">
    <source>
        <dbReference type="ARBA" id="ARBA00004953"/>
    </source>
</evidence>
<dbReference type="GO" id="GO:0009236">
    <property type="term" value="P:cobalamin biosynthetic process"/>
    <property type="evidence" value="ECO:0007669"/>
    <property type="project" value="UniProtKB-UniPathway"/>
</dbReference>